<evidence type="ECO:0000256" key="4">
    <source>
        <dbReference type="ARBA" id="ARBA00023203"/>
    </source>
</evidence>
<dbReference type="PIRSF" id="PIRSF005682">
    <property type="entry name" value="Fascin"/>
    <property type="match status" value="1"/>
</dbReference>
<dbReference type="GO" id="GO:0016477">
    <property type="term" value="P:cell migration"/>
    <property type="evidence" value="ECO:0007669"/>
    <property type="project" value="TreeGrafter"/>
</dbReference>
<reference evidence="9" key="1">
    <citation type="submission" date="2003-08" db="EMBL/GenBank/DDBJ databases">
        <authorList>
            <person name="Birren B."/>
            <person name="Nusbaum C."/>
            <person name="Abebe A."/>
            <person name="Abouelleil A."/>
            <person name="Adekoya E."/>
            <person name="Ait-zahra M."/>
            <person name="Allen N."/>
            <person name="Allen T."/>
            <person name="An P."/>
            <person name="Anderson M."/>
            <person name="Anderson S."/>
            <person name="Arachchi H."/>
            <person name="Armbruster J."/>
            <person name="Bachantsang P."/>
            <person name="Baldwin J."/>
            <person name="Barry A."/>
            <person name="Bayul T."/>
            <person name="Blitshsteyn B."/>
            <person name="Bloom T."/>
            <person name="Blye J."/>
            <person name="Boguslavskiy L."/>
            <person name="Borowsky M."/>
            <person name="Boukhgalter B."/>
            <person name="Brunache A."/>
            <person name="Butler J."/>
            <person name="Calixte N."/>
            <person name="Calvo S."/>
            <person name="Camarata J."/>
            <person name="Campo K."/>
            <person name="Chang J."/>
            <person name="Cheshatsang Y."/>
            <person name="Citroen M."/>
            <person name="Collymore A."/>
            <person name="Considine T."/>
            <person name="Cook A."/>
            <person name="Cooke P."/>
            <person name="Corum B."/>
            <person name="Cuomo C."/>
            <person name="David R."/>
            <person name="Dawoe T."/>
            <person name="Degray S."/>
            <person name="Dodge S."/>
            <person name="Dooley K."/>
            <person name="Dorje P."/>
            <person name="Dorjee K."/>
            <person name="Dorris L."/>
            <person name="Duffey N."/>
            <person name="Dupes A."/>
            <person name="Elkins T."/>
            <person name="Engels R."/>
            <person name="Erickson J."/>
            <person name="Farina A."/>
            <person name="Faro S."/>
            <person name="Ferreira P."/>
            <person name="Fischer H."/>
            <person name="Fitzgerald M."/>
            <person name="Foley K."/>
            <person name="Gage D."/>
            <person name="Galagan J."/>
            <person name="Gearin G."/>
            <person name="Gnerre S."/>
            <person name="Gnirke A."/>
            <person name="Goyette A."/>
            <person name="Graham J."/>
            <person name="Grandbois E."/>
            <person name="Gyaltsen K."/>
            <person name="Hafez N."/>
            <person name="Hagopian D."/>
            <person name="Hagos B."/>
            <person name="Hall J."/>
            <person name="Hatcher B."/>
            <person name="Heller A."/>
            <person name="Higgins H."/>
            <person name="Honan T."/>
            <person name="Horn A."/>
            <person name="Houde N."/>
            <person name="Hughes L."/>
            <person name="Hulme W."/>
            <person name="Husby E."/>
            <person name="Iliev I."/>
            <person name="Jaffe D."/>
            <person name="Jones C."/>
            <person name="Kamal M."/>
            <person name="Kamat A."/>
            <person name="Kamvysselis M."/>
            <person name="Karlsson E."/>
            <person name="Kells C."/>
            <person name="Kieu A."/>
            <person name="Kisner P."/>
            <person name="Kodira C."/>
            <person name="Kulbokas E."/>
            <person name="Labutti K."/>
            <person name="Lama D."/>
            <person name="Landers T."/>
            <person name="Leger J."/>
            <person name="Levine S."/>
            <person name="Lewis D."/>
            <person name="Lewis T."/>
            <person name="Lindblad-toh K."/>
            <person name="Liu X."/>
            <person name="Lokyitsang T."/>
            <person name="Lokyitsang Y."/>
            <person name="Lucien O."/>
            <person name="Lui A."/>
            <person name="Ma L.J."/>
            <person name="Mabbitt R."/>
            <person name="Macdonald J."/>
            <person name="Maclean C."/>
            <person name="Major J."/>
            <person name="Manning J."/>
            <person name="Marabella R."/>
            <person name="Maru K."/>
            <person name="Matthews C."/>
            <person name="Mauceli E."/>
            <person name="Mccarthy M."/>
            <person name="Mcdonough S."/>
            <person name="Mcghee T."/>
            <person name="Meldrim J."/>
            <person name="Meneus L."/>
            <person name="Mesirov J."/>
            <person name="Mihalev A."/>
            <person name="Mihova T."/>
            <person name="Mikkelsen T."/>
            <person name="Mlenga V."/>
            <person name="Moru K."/>
            <person name="Mozes J."/>
            <person name="Mulrain L."/>
            <person name="Munson G."/>
            <person name="Naylor J."/>
            <person name="Newes C."/>
            <person name="Nguyen C."/>
            <person name="Nguyen N."/>
            <person name="Nguyen T."/>
            <person name="Nicol R."/>
            <person name="Nielsen C."/>
            <person name="Nizzari M."/>
            <person name="Norbu C."/>
            <person name="Norbu N."/>
            <person name="O'donnell P."/>
            <person name="Okoawo O."/>
            <person name="O'leary S."/>
            <person name="Omotosho B."/>
            <person name="O'neill K."/>
            <person name="Osman S."/>
            <person name="Parker S."/>
            <person name="Perrin D."/>
            <person name="Phunkhang P."/>
            <person name="Piqani B."/>
            <person name="Purcell S."/>
            <person name="Rachupka T."/>
            <person name="Ramasamy U."/>
            <person name="Rameau R."/>
            <person name="Ray V."/>
            <person name="Raymond C."/>
            <person name="Retta R."/>
            <person name="Richardson S."/>
            <person name="Rise C."/>
            <person name="Rodriguez J."/>
            <person name="Rogers J."/>
            <person name="Rogov P."/>
            <person name="Rutman M."/>
            <person name="Schupbach R."/>
            <person name="Seaman C."/>
            <person name="Settipalli S."/>
            <person name="Sharpe T."/>
            <person name="Sheridan J."/>
            <person name="Sherpa N."/>
            <person name="Shi J."/>
            <person name="Smirnov S."/>
            <person name="Smith C."/>
            <person name="Sougnez C."/>
            <person name="Spencer B."/>
            <person name="Stalker J."/>
            <person name="Stange-thomann N."/>
            <person name="Stavropoulos S."/>
            <person name="Stetson K."/>
            <person name="Stone C."/>
            <person name="Stone S."/>
            <person name="Stubbs M."/>
            <person name="Talamas J."/>
            <person name="Tchuinga P."/>
            <person name="Tenzing P."/>
            <person name="Tesfaye S."/>
            <person name="Theodore J."/>
            <person name="Thoulutsang Y."/>
            <person name="Topham K."/>
            <person name="Towey S."/>
            <person name="Tsamla T."/>
            <person name="Tsomo N."/>
            <person name="Vallee D."/>
            <person name="Vassiliev H."/>
            <person name="Venkataraman V."/>
            <person name="Vinson J."/>
            <person name="Vo A."/>
            <person name="Wade C."/>
            <person name="Wang S."/>
            <person name="Wangchuk T."/>
            <person name="Wangdi T."/>
            <person name="Whittaker C."/>
            <person name="Wilkinson J."/>
            <person name="Wu Y."/>
            <person name="Wyman D."/>
            <person name="Yadav S."/>
            <person name="Yang S."/>
            <person name="Yang X."/>
            <person name="Yeager S."/>
            <person name="Yee E."/>
            <person name="Young G."/>
            <person name="Zainoun J."/>
            <person name="Zembeck L."/>
            <person name="Zimmer A."/>
            <person name="Zody M."/>
            <person name="Lander E."/>
        </authorList>
    </citation>
    <scope>NUCLEOTIDE SEQUENCE [LARGE SCALE GENOMIC DNA]</scope>
</reference>
<dbReference type="PANTHER" id="PTHR10551:SF9">
    <property type="entry name" value="FASCIN-2"/>
    <property type="match status" value="1"/>
</dbReference>
<evidence type="ECO:0000259" key="7">
    <source>
        <dbReference type="Pfam" id="PF06268"/>
    </source>
</evidence>
<dbReference type="OMA" id="ECNKAIY"/>
<keyword evidence="3 6" id="KW-0963">Cytoplasm</keyword>
<dbReference type="FunFam" id="2.80.10.50:FF:000015">
    <property type="entry name" value="Fascin"/>
    <property type="match status" value="1"/>
</dbReference>
<dbReference type="Gene3D" id="2.80.10.50">
    <property type="match status" value="4"/>
</dbReference>
<dbReference type="InParanoid" id="H2ZLS8"/>
<accession>H2ZLS8</accession>
<dbReference type="eggNOG" id="ENOG502QPRX">
    <property type="taxonomic scope" value="Eukaryota"/>
</dbReference>
<feature type="domain" description="Fascin-like" evidence="7">
    <location>
        <begin position="141"/>
        <end position="255"/>
    </location>
</feature>
<evidence type="ECO:0000256" key="2">
    <source>
        <dbReference type="ARBA" id="ARBA00007415"/>
    </source>
</evidence>
<dbReference type="GO" id="GO:0001726">
    <property type="term" value="C:ruffle"/>
    <property type="evidence" value="ECO:0007669"/>
    <property type="project" value="TreeGrafter"/>
</dbReference>
<dbReference type="Proteomes" id="UP000007875">
    <property type="component" value="Unassembled WGS sequence"/>
</dbReference>
<dbReference type="CDD" id="cd23336">
    <property type="entry name" value="beta-trefoil_FSCN_rpt3"/>
    <property type="match status" value="1"/>
</dbReference>
<dbReference type="Pfam" id="PF06268">
    <property type="entry name" value="Fascin"/>
    <property type="match status" value="4"/>
</dbReference>
<dbReference type="GO" id="GO:0005737">
    <property type="term" value="C:cytoplasm"/>
    <property type="evidence" value="ECO:0007669"/>
    <property type="project" value="TreeGrafter"/>
</dbReference>
<feature type="domain" description="Fascin-like" evidence="7">
    <location>
        <begin position="395"/>
        <end position="491"/>
    </location>
</feature>
<dbReference type="GO" id="GO:0051017">
    <property type="term" value="P:actin filament bundle assembly"/>
    <property type="evidence" value="ECO:0007669"/>
    <property type="project" value="TreeGrafter"/>
</dbReference>
<dbReference type="InterPro" id="IPR022768">
    <property type="entry name" value="Fascin-like_dom"/>
</dbReference>
<protein>
    <recommendedName>
        <fullName evidence="6">Fascin</fullName>
    </recommendedName>
</protein>
<dbReference type="GO" id="GO:0030674">
    <property type="term" value="F:protein-macromolecule adaptor activity"/>
    <property type="evidence" value="ECO:0007669"/>
    <property type="project" value="InterPro"/>
</dbReference>
<sequence>QTMSELSEALQFTFGLINADNKYLTAETFGFSIAASGASLKKKQTWSLEQEPNGGTDVYFRSCLGRYLGTDKNGKVTCDTEKPEKENGFQVEATTDGRWAIKSSAYGRYFGGKSDNLECFAQTISKQYLWTIHLAMHPQVNVYNIRRKCYAHLSGAGDEVHMTKRTPWGEDTLITLVFKNNGYALLTSNNCYLASDGTLHQTCKGEDTIYTIEFYSGKIAFNFNKISNRYLSPVGPKGQLQGRKDSPGKDEHFALIDSHPQITLCSKTKGRFVSGKQGLQLSANQMEAEEMETFQMEIDPETEKVFFRNDKDKYWRLDGQGIMADAADTAQPTSHFSVEWHGRFIRLVASNGKYVSIKQSGHLVATGNEAEDFTFRLTNRAIIVFRGEHGFVGCKADGKLEGNKAMYDIFQMEENDGAYGIKGPNGKYWTVGDDKKVTANGTAPQPFIIQLCKNSKIALKPENGDGYVTSDHVGIMTANGAGINKKTLFEY</sequence>
<dbReference type="CDD" id="cd23335">
    <property type="entry name" value="beta-trefoil_FSCN_rpt2"/>
    <property type="match status" value="1"/>
</dbReference>
<dbReference type="Ensembl" id="ENSCSAVT00000018745.1">
    <property type="protein sequence ID" value="ENSCSAVP00000018544.1"/>
    <property type="gene ID" value="ENSCSAVG00000010889.1"/>
</dbReference>
<proteinExistence type="inferred from homology"/>
<dbReference type="FunFam" id="2.80.10.50:FF:000010">
    <property type="entry name" value="Fascin"/>
    <property type="match status" value="1"/>
</dbReference>
<dbReference type="CDD" id="cd23334">
    <property type="entry name" value="beta-trefoil_FSCN_rpt1"/>
    <property type="match status" value="1"/>
</dbReference>
<dbReference type="FunCoup" id="H2ZLS8">
    <property type="interactions" value="55"/>
</dbReference>
<dbReference type="InterPro" id="IPR010431">
    <property type="entry name" value="Fascin"/>
</dbReference>
<organism evidence="8 9">
    <name type="scientific">Ciona savignyi</name>
    <name type="common">Pacific transparent sea squirt</name>
    <dbReference type="NCBI Taxonomy" id="51511"/>
    <lineage>
        <taxon>Eukaryota</taxon>
        <taxon>Metazoa</taxon>
        <taxon>Chordata</taxon>
        <taxon>Tunicata</taxon>
        <taxon>Ascidiacea</taxon>
        <taxon>Phlebobranchia</taxon>
        <taxon>Cionidae</taxon>
        <taxon>Ciona</taxon>
    </lineage>
</organism>
<dbReference type="CDD" id="cd23337">
    <property type="entry name" value="beta-trefoil_FSCN_rpt4"/>
    <property type="match status" value="1"/>
</dbReference>
<dbReference type="AlphaFoldDB" id="H2ZLS8"/>
<feature type="domain" description="Fascin-like" evidence="7">
    <location>
        <begin position="21"/>
        <end position="132"/>
    </location>
</feature>
<dbReference type="InterPro" id="IPR008999">
    <property type="entry name" value="Actin-crosslinking"/>
</dbReference>
<dbReference type="GO" id="GO:0030426">
    <property type="term" value="C:growth cone"/>
    <property type="evidence" value="ECO:0007669"/>
    <property type="project" value="TreeGrafter"/>
</dbReference>
<dbReference type="PANTHER" id="PTHR10551">
    <property type="entry name" value="FASCIN"/>
    <property type="match status" value="1"/>
</dbReference>
<evidence type="ECO:0000313" key="9">
    <source>
        <dbReference type="Proteomes" id="UP000007875"/>
    </source>
</evidence>
<keyword evidence="5 6" id="KW-0206">Cytoskeleton</keyword>
<keyword evidence="4 6" id="KW-0009">Actin-binding</keyword>
<dbReference type="GO" id="GO:0030175">
    <property type="term" value="C:filopodium"/>
    <property type="evidence" value="ECO:0007669"/>
    <property type="project" value="TreeGrafter"/>
</dbReference>
<dbReference type="InterPro" id="IPR024703">
    <property type="entry name" value="Fascin_metazoans"/>
</dbReference>
<dbReference type="FunFam" id="2.80.10.50:FF:000008">
    <property type="entry name" value="Fascin"/>
    <property type="match status" value="1"/>
</dbReference>
<dbReference type="HOGENOM" id="CLU_030960_2_0_1"/>
<dbReference type="GO" id="GO:0007163">
    <property type="term" value="P:establishment or maintenance of cell polarity"/>
    <property type="evidence" value="ECO:0007669"/>
    <property type="project" value="TreeGrafter"/>
</dbReference>
<dbReference type="GO" id="GO:0031253">
    <property type="term" value="C:cell projection membrane"/>
    <property type="evidence" value="ECO:0007669"/>
    <property type="project" value="TreeGrafter"/>
</dbReference>
<reference evidence="8" key="3">
    <citation type="submission" date="2025-09" db="UniProtKB">
        <authorList>
            <consortium name="Ensembl"/>
        </authorList>
    </citation>
    <scope>IDENTIFICATION</scope>
</reference>
<name>H2ZLS8_CIOSA</name>
<evidence type="ECO:0000256" key="3">
    <source>
        <dbReference type="ARBA" id="ARBA00022490"/>
    </source>
</evidence>
<dbReference type="GO" id="GO:0005902">
    <property type="term" value="C:microvillus"/>
    <property type="evidence" value="ECO:0007669"/>
    <property type="project" value="TreeGrafter"/>
</dbReference>
<feature type="domain" description="Fascin-like" evidence="7">
    <location>
        <begin position="269"/>
        <end position="370"/>
    </location>
</feature>
<evidence type="ECO:0000256" key="1">
    <source>
        <dbReference type="ARBA" id="ARBA00004245"/>
    </source>
</evidence>
<comment type="similarity">
    <text evidence="2 6">Belongs to the fascin family.</text>
</comment>
<evidence type="ECO:0000256" key="6">
    <source>
        <dbReference type="PIRNR" id="PIRNR005682"/>
    </source>
</evidence>
<dbReference type="STRING" id="51511.ENSCSAVP00000018544"/>
<dbReference type="GeneTree" id="ENSGT00950000183157"/>
<dbReference type="SUPFAM" id="SSF50405">
    <property type="entry name" value="Actin-crosslinking proteins"/>
    <property type="match status" value="3"/>
</dbReference>
<dbReference type="GO" id="GO:0015629">
    <property type="term" value="C:actin cytoskeleton"/>
    <property type="evidence" value="ECO:0007669"/>
    <property type="project" value="TreeGrafter"/>
</dbReference>
<keyword evidence="9" id="KW-1185">Reference proteome</keyword>
<reference evidence="8" key="2">
    <citation type="submission" date="2025-08" db="UniProtKB">
        <authorList>
            <consortium name="Ensembl"/>
        </authorList>
    </citation>
    <scope>IDENTIFICATION</scope>
</reference>
<evidence type="ECO:0000313" key="8">
    <source>
        <dbReference type="Ensembl" id="ENSCSAVP00000018544.1"/>
    </source>
</evidence>
<dbReference type="GO" id="GO:0030027">
    <property type="term" value="C:lamellipodium"/>
    <property type="evidence" value="ECO:0007669"/>
    <property type="project" value="TreeGrafter"/>
</dbReference>
<comment type="subcellular location">
    <subcellularLocation>
        <location evidence="1 6">Cytoplasm</location>
        <location evidence="1 6">Cytoskeleton</location>
    </subcellularLocation>
</comment>
<evidence type="ECO:0000256" key="5">
    <source>
        <dbReference type="ARBA" id="ARBA00023212"/>
    </source>
</evidence>
<dbReference type="GO" id="GO:0051015">
    <property type="term" value="F:actin filament binding"/>
    <property type="evidence" value="ECO:0007669"/>
    <property type="project" value="InterPro"/>
</dbReference>